<sequence length="203" mass="23985">MTEQLVLPAFYLPNIAYFSAIQKSTSTVYIEQHENFPKQTYRTRTSIATANGTLDLIVPILHGRKEHSPMKDVRINYDHNWQRLHWLSLQTAYRSSAYFEYYEDDFARFYEQKFEFLLDYNVQQLEVALRLLKLNREIVLTENYSSEISTSVDYRSAIHPKKESLLIDPKEYYQVFEDKTGFQPDLSVVDLLFNQGPQAKSFL</sequence>
<dbReference type="EMBL" id="JBHUMA010000006">
    <property type="protein sequence ID" value="MFD2599522.1"/>
    <property type="molecule type" value="Genomic_DNA"/>
</dbReference>
<evidence type="ECO:0000313" key="2">
    <source>
        <dbReference type="Proteomes" id="UP001597393"/>
    </source>
</evidence>
<dbReference type="Pfam" id="PF08889">
    <property type="entry name" value="WbqC"/>
    <property type="match status" value="1"/>
</dbReference>
<dbReference type="Proteomes" id="UP001597393">
    <property type="component" value="Unassembled WGS sequence"/>
</dbReference>
<comment type="caution">
    <text evidence="1">The sequence shown here is derived from an EMBL/GenBank/DDBJ whole genome shotgun (WGS) entry which is preliminary data.</text>
</comment>
<dbReference type="RefSeq" id="WP_380869650.1">
    <property type="nucleotide sequence ID" value="NZ_JBHUMA010000006.1"/>
</dbReference>
<keyword evidence="2" id="KW-1185">Reference proteome</keyword>
<accession>A0ABW5NMR4</accession>
<organism evidence="1 2">
    <name type="scientific">Sphingobacterium corticis</name>
    <dbReference type="NCBI Taxonomy" id="1812823"/>
    <lineage>
        <taxon>Bacteria</taxon>
        <taxon>Pseudomonadati</taxon>
        <taxon>Bacteroidota</taxon>
        <taxon>Sphingobacteriia</taxon>
        <taxon>Sphingobacteriales</taxon>
        <taxon>Sphingobacteriaceae</taxon>
        <taxon>Sphingobacterium</taxon>
    </lineage>
</organism>
<protein>
    <submittedName>
        <fullName evidence="1">WbqC family protein</fullName>
    </submittedName>
</protein>
<evidence type="ECO:0000313" key="1">
    <source>
        <dbReference type="EMBL" id="MFD2599522.1"/>
    </source>
</evidence>
<reference evidence="2" key="1">
    <citation type="journal article" date="2019" name="Int. J. Syst. Evol. Microbiol.">
        <title>The Global Catalogue of Microorganisms (GCM) 10K type strain sequencing project: providing services to taxonomists for standard genome sequencing and annotation.</title>
        <authorList>
            <consortium name="The Broad Institute Genomics Platform"/>
            <consortium name="The Broad Institute Genome Sequencing Center for Infectious Disease"/>
            <person name="Wu L."/>
            <person name="Ma J."/>
        </authorList>
    </citation>
    <scope>NUCLEOTIDE SEQUENCE [LARGE SCALE GENOMIC DNA]</scope>
    <source>
        <strain evidence="2">KCTC 42248</strain>
    </source>
</reference>
<gene>
    <name evidence="1" type="ORF">ACFSQ3_11210</name>
</gene>
<proteinExistence type="predicted"/>
<name>A0ABW5NMR4_9SPHI</name>
<dbReference type="InterPro" id="IPR014985">
    <property type="entry name" value="WbqC"/>
</dbReference>